<dbReference type="GO" id="GO:0000976">
    <property type="term" value="F:transcription cis-regulatory region binding"/>
    <property type="evidence" value="ECO:0007669"/>
    <property type="project" value="TreeGrafter"/>
</dbReference>
<dbReference type="PANTHER" id="PTHR30055:SF234">
    <property type="entry name" value="HTH-TYPE TRANSCRIPTIONAL REGULATOR BETI"/>
    <property type="match status" value="1"/>
</dbReference>
<evidence type="ECO:0000256" key="4">
    <source>
        <dbReference type="PROSITE-ProRule" id="PRU00335"/>
    </source>
</evidence>
<evidence type="ECO:0000256" key="2">
    <source>
        <dbReference type="ARBA" id="ARBA00023125"/>
    </source>
</evidence>
<dbReference type="Gene3D" id="1.10.357.10">
    <property type="entry name" value="Tetracycline Repressor, domain 2"/>
    <property type="match status" value="1"/>
</dbReference>
<dbReference type="Pfam" id="PF00440">
    <property type="entry name" value="TetR_N"/>
    <property type="match status" value="1"/>
</dbReference>
<keyword evidence="1" id="KW-0805">Transcription regulation</keyword>
<dbReference type="SUPFAM" id="SSF46689">
    <property type="entry name" value="Homeodomain-like"/>
    <property type="match status" value="1"/>
</dbReference>
<dbReference type="PRINTS" id="PR00455">
    <property type="entry name" value="HTHTETR"/>
</dbReference>
<dbReference type="InterPro" id="IPR009057">
    <property type="entry name" value="Homeodomain-like_sf"/>
</dbReference>
<evidence type="ECO:0000256" key="1">
    <source>
        <dbReference type="ARBA" id="ARBA00023015"/>
    </source>
</evidence>
<dbReference type="InterPro" id="IPR001647">
    <property type="entry name" value="HTH_TetR"/>
</dbReference>
<dbReference type="EMBL" id="JADMLG010000003">
    <property type="protein sequence ID" value="MBH0776618.1"/>
    <property type="molecule type" value="Genomic_DNA"/>
</dbReference>
<evidence type="ECO:0000259" key="5">
    <source>
        <dbReference type="PROSITE" id="PS50977"/>
    </source>
</evidence>
<keyword evidence="7" id="KW-1185">Reference proteome</keyword>
<protein>
    <submittedName>
        <fullName evidence="6">TetR/AcrR family transcriptional regulator</fullName>
    </submittedName>
</protein>
<dbReference type="PANTHER" id="PTHR30055">
    <property type="entry name" value="HTH-TYPE TRANSCRIPTIONAL REGULATOR RUTR"/>
    <property type="match status" value="1"/>
</dbReference>
<dbReference type="GO" id="GO:0003700">
    <property type="term" value="F:DNA-binding transcription factor activity"/>
    <property type="evidence" value="ECO:0007669"/>
    <property type="project" value="TreeGrafter"/>
</dbReference>
<name>A0A931N3J2_9NOCA</name>
<keyword evidence="3" id="KW-0804">Transcription</keyword>
<keyword evidence="2 4" id="KW-0238">DNA-binding</keyword>
<dbReference type="InterPro" id="IPR050109">
    <property type="entry name" value="HTH-type_TetR-like_transc_reg"/>
</dbReference>
<evidence type="ECO:0000256" key="3">
    <source>
        <dbReference type="ARBA" id="ARBA00023163"/>
    </source>
</evidence>
<sequence length="191" mass="20621">MSEEGRIEQILDAAYVCFTRHGVRRTTMDDIAREAGMSRPAVYQYVRGKDDAYRRLGARLLDASSARARAAAVVPGGMAERLVGILDAKLEMVLGLWRDSPAHAAELLGPDARLLADLIGDYDVAMRNLLAATVTAARPEADGPELAELLLAFARGLEADLSDPDVPRRLLRRGVALLIAGADRDGPERSS</sequence>
<dbReference type="Proteomes" id="UP000655751">
    <property type="component" value="Unassembled WGS sequence"/>
</dbReference>
<organism evidence="6 7">
    <name type="scientific">Nocardia bovistercoris</name>
    <dbReference type="NCBI Taxonomy" id="2785916"/>
    <lineage>
        <taxon>Bacteria</taxon>
        <taxon>Bacillati</taxon>
        <taxon>Actinomycetota</taxon>
        <taxon>Actinomycetes</taxon>
        <taxon>Mycobacteriales</taxon>
        <taxon>Nocardiaceae</taxon>
        <taxon>Nocardia</taxon>
    </lineage>
</organism>
<accession>A0A931N3J2</accession>
<dbReference type="RefSeq" id="WP_196148945.1">
    <property type="nucleotide sequence ID" value="NZ_JADMLG010000003.1"/>
</dbReference>
<feature type="DNA-binding region" description="H-T-H motif" evidence="4">
    <location>
        <begin position="27"/>
        <end position="46"/>
    </location>
</feature>
<gene>
    <name evidence="6" type="ORF">IT779_10010</name>
</gene>
<feature type="domain" description="HTH tetR-type" evidence="5">
    <location>
        <begin position="4"/>
        <end position="64"/>
    </location>
</feature>
<reference evidence="6" key="1">
    <citation type="submission" date="2020-11" db="EMBL/GenBank/DDBJ databases">
        <title>Nocardia NEAU-351.nov., a novel actinomycete isolated from the cow dung.</title>
        <authorList>
            <person name="Zhang X."/>
        </authorList>
    </citation>
    <scope>NUCLEOTIDE SEQUENCE</scope>
    <source>
        <strain evidence="6">NEAU-351</strain>
    </source>
</reference>
<dbReference type="AlphaFoldDB" id="A0A931N3J2"/>
<evidence type="ECO:0000313" key="7">
    <source>
        <dbReference type="Proteomes" id="UP000655751"/>
    </source>
</evidence>
<evidence type="ECO:0000313" key="6">
    <source>
        <dbReference type="EMBL" id="MBH0776618.1"/>
    </source>
</evidence>
<proteinExistence type="predicted"/>
<comment type="caution">
    <text evidence="6">The sequence shown here is derived from an EMBL/GenBank/DDBJ whole genome shotgun (WGS) entry which is preliminary data.</text>
</comment>
<dbReference type="PROSITE" id="PS50977">
    <property type="entry name" value="HTH_TETR_2"/>
    <property type="match status" value="1"/>
</dbReference>